<organism evidence="1">
    <name type="scientific">Gordonia amarae</name>
    <dbReference type="NCBI Taxonomy" id="36821"/>
    <lineage>
        <taxon>Bacteria</taxon>
        <taxon>Bacillati</taxon>
        <taxon>Actinomycetota</taxon>
        <taxon>Actinomycetes</taxon>
        <taxon>Mycobacteriales</taxon>
        <taxon>Gordoniaceae</taxon>
        <taxon>Gordonia</taxon>
    </lineage>
</organism>
<proteinExistence type="predicted"/>
<accession>A0A857LNL5</accession>
<name>A0A857LNL5_9ACTN</name>
<dbReference type="EMBL" id="CP045810">
    <property type="protein sequence ID" value="QHN40342.1"/>
    <property type="molecule type" value="Genomic_DNA"/>
</dbReference>
<dbReference type="InterPro" id="IPR007296">
    <property type="entry name" value="DUF403"/>
</dbReference>
<dbReference type="PANTHER" id="PTHR34595">
    <property type="entry name" value="BLR5612 PROTEIN"/>
    <property type="match status" value="1"/>
</dbReference>
<dbReference type="InterPro" id="IPR051680">
    <property type="entry name" value="ATP-dep_Glu-Cys_Ligase-2"/>
</dbReference>
<protein>
    <submittedName>
        <fullName evidence="1">Uncharacterized protein</fullName>
    </submittedName>
</protein>
<sequence>MMLARNAESLYWIGRYVERADDMARILDVAIHQILEDSTVDVDRSARRVIQVLGLKAPDAGVPADVFMLTERVAYDQDSFGSIVDLIHAARENARGAREVTSSEMWECLNTTYNGLADAEKRARKLGPHEFLSYVKNRAAMFAGLADATLSHDDGYRYLLLGRSIERVDMTIRMLLSRAGERVTSPQWVSVLVSAGAHDTYLRTYRGVIDAEKVLEFMLLDRLFPRSVFHALCVAEHNLSELEKGPSRVGAQAQALLLLGRARSSLEFLDSGVLLDGLEERLLDLQDTCRAVNEAVTNQYFHVSPYVAWADARVSDGEVLAIEESEL</sequence>
<dbReference type="Pfam" id="PF04168">
    <property type="entry name" value="Alpha-E"/>
    <property type="match status" value="1"/>
</dbReference>
<gene>
    <name evidence="1" type="ORF">GII30_15365</name>
</gene>
<dbReference type="AlphaFoldDB" id="A0A857LNL5"/>
<dbReference type="PANTHER" id="PTHR34595:SF7">
    <property type="entry name" value="SLL1039 PROTEIN"/>
    <property type="match status" value="1"/>
</dbReference>
<dbReference type="RefSeq" id="WP_005182053.1">
    <property type="nucleotide sequence ID" value="NZ_CP045804.1"/>
</dbReference>
<evidence type="ECO:0000313" key="1">
    <source>
        <dbReference type="EMBL" id="QHN40342.1"/>
    </source>
</evidence>
<reference evidence="1" key="1">
    <citation type="journal article" date="2021" name="Nat. Microbiol.">
        <title>Cocultivation of an ultrasmall environmental parasitic bacterium with lytic ability against bacteria associated with wastewater foams.</title>
        <authorList>
            <person name="Batinovic S."/>
            <person name="Rose J.J.A."/>
            <person name="Ratcliffe J."/>
            <person name="Seviour R.J."/>
            <person name="Petrovski S."/>
        </authorList>
    </citation>
    <scope>NUCLEOTIDE SEQUENCE</scope>
    <source>
        <strain evidence="1">CON44</strain>
    </source>
</reference>